<dbReference type="SMART" id="SM00479">
    <property type="entry name" value="EXOIII"/>
    <property type="match status" value="1"/>
</dbReference>
<dbReference type="SUPFAM" id="SSF53098">
    <property type="entry name" value="Ribonuclease H-like"/>
    <property type="match status" value="1"/>
</dbReference>
<dbReference type="InterPro" id="IPR036397">
    <property type="entry name" value="RNaseH_sf"/>
</dbReference>
<keyword evidence="3" id="KW-0808">Transferase</keyword>
<dbReference type="GO" id="GO:0008408">
    <property type="term" value="F:3'-5' exonuclease activity"/>
    <property type="evidence" value="ECO:0007669"/>
    <property type="project" value="TreeGrafter"/>
</dbReference>
<keyword evidence="3" id="KW-0548">Nucleotidyltransferase</keyword>
<accession>A0A9E2BI39</accession>
<reference evidence="3 4" key="1">
    <citation type="journal article" date="2021" name="bioRxiv">
        <title>Unique metabolic strategies in Hadean analogues reveal hints for primordial physiology.</title>
        <authorList>
            <person name="Nobu M.K."/>
            <person name="Nakai R."/>
            <person name="Tamazawa S."/>
            <person name="Mori H."/>
            <person name="Toyoda A."/>
            <person name="Ijiri A."/>
            <person name="Suzuki S."/>
            <person name="Kurokawa K."/>
            <person name="Kamagata Y."/>
            <person name="Tamaki H."/>
        </authorList>
    </citation>
    <scope>NUCLEOTIDE SEQUENCE [LARGE SCALE GENOMIC DNA]</scope>
    <source>
        <strain evidence="3">BS525</strain>
    </source>
</reference>
<dbReference type="PANTHER" id="PTHR30231">
    <property type="entry name" value="DNA POLYMERASE III SUBUNIT EPSILON"/>
    <property type="match status" value="1"/>
</dbReference>
<dbReference type="PANTHER" id="PTHR30231:SF41">
    <property type="entry name" value="DNA POLYMERASE III SUBUNIT EPSILON"/>
    <property type="match status" value="1"/>
</dbReference>
<dbReference type="InterPro" id="IPR012337">
    <property type="entry name" value="RNaseH-like_sf"/>
</dbReference>
<comment type="caution">
    <text evidence="3">The sequence shown here is derived from an EMBL/GenBank/DDBJ whole genome shotgun (WGS) entry which is preliminary data.</text>
</comment>
<dbReference type="Pfam" id="PF00929">
    <property type="entry name" value="RNase_T"/>
    <property type="match status" value="1"/>
</dbReference>
<keyword evidence="1" id="KW-0540">Nuclease</keyword>
<gene>
    <name evidence="3" type="primary">dnaQ</name>
    <name evidence="3" type="ORF">DDT42_00842</name>
</gene>
<evidence type="ECO:0000259" key="2">
    <source>
        <dbReference type="SMART" id="SM00479"/>
    </source>
</evidence>
<organism evidence="3 4">
    <name type="scientific">Psychracetigena formicireducens</name>
    <dbReference type="NCBI Taxonomy" id="2986056"/>
    <lineage>
        <taxon>Bacteria</taxon>
        <taxon>Bacillati</taxon>
        <taxon>Candidatus Lithacetigenota</taxon>
        <taxon>Candidatus Psychracetigena</taxon>
    </lineage>
</organism>
<dbReference type="Gene3D" id="3.30.420.10">
    <property type="entry name" value="Ribonuclease H-like superfamily/Ribonuclease H"/>
    <property type="match status" value="1"/>
</dbReference>
<dbReference type="GO" id="GO:0003677">
    <property type="term" value="F:DNA binding"/>
    <property type="evidence" value="ECO:0007669"/>
    <property type="project" value="InterPro"/>
</dbReference>
<evidence type="ECO:0000313" key="3">
    <source>
        <dbReference type="EMBL" id="MBT9144981.1"/>
    </source>
</evidence>
<dbReference type="EC" id="2.7.7.7" evidence="3"/>
<sequence length="195" mass="21862">MTPMSLVLLKNTIFAFTDIETTGLDPFRGDKICEIAVLRSRYKQKIASFHSLIDPGRNISPAAYAVNGITEEMLIGKPKFAEVATEILDVLHKAVIVCHNAPFDIGFLESEINLMGLTISEFPVIDTLIISRRYFNFQGNNLNSVARCLGVKIDQQHRAMSDVITTEKIFWELIKDLQRRGGVNTLADVFSLCKK</sequence>
<dbReference type="FunFam" id="3.30.420.10:FF:000045">
    <property type="entry name" value="3'-5' exonuclease DinG"/>
    <property type="match status" value="1"/>
</dbReference>
<dbReference type="GO" id="GO:0045004">
    <property type="term" value="P:DNA replication proofreading"/>
    <property type="evidence" value="ECO:0007669"/>
    <property type="project" value="TreeGrafter"/>
</dbReference>
<keyword evidence="1" id="KW-0378">Hydrolase</keyword>
<dbReference type="EMBL" id="QLTW01000037">
    <property type="protein sequence ID" value="MBT9144981.1"/>
    <property type="molecule type" value="Genomic_DNA"/>
</dbReference>
<dbReference type="GO" id="GO:0005829">
    <property type="term" value="C:cytosol"/>
    <property type="evidence" value="ECO:0007669"/>
    <property type="project" value="TreeGrafter"/>
</dbReference>
<dbReference type="CDD" id="cd06127">
    <property type="entry name" value="DEDDh"/>
    <property type="match status" value="1"/>
</dbReference>
<dbReference type="NCBIfam" id="TIGR00573">
    <property type="entry name" value="dnaq"/>
    <property type="match status" value="1"/>
</dbReference>
<dbReference type="InterPro" id="IPR013520">
    <property type="entry name" value="Ribonucl_H"/>
</dbReference>
<dbReference type="Proteomes" id="UP000811545">
    <property type="component" value="Unassembled WGS sequence"/>
</dbReference>
<dbReference type="AlphaFoldDB" id="A0A9E2BI39"/>
<name>A0A9E2BI39_PSYF1</name>
<feature type="domain" description="Exonuclease" evidence="2">
    <location>
        <begin position="13"/>
        <end position="179"/>
    </location>
</feature>
<dbReference type="InterPro" id="IPR006054">
    <property type="entry name" value="DnaQ"/>
</dbReference>
<dbReference type="GO" id="GO:0003887">
    <property type="term" value="F:DNA-directed DNA polymerase activity"/>
    <property type="evidence" value="ECO:0007669"/>
    <property type="project" value="UniProtKB-EC"/>
</dbReference>
<protein>
    <submittedName>
        <fullName evidence="3">DNA polymerase III subunit epsilon</fullName>
        <ecNumber evidence="3">2.7.7.7</ecNumber>
    </submittedName>
</protein>
<evidence type="ECO:0000256" key="1">
    <source>
        <dbReference type="ARBA" id="ARBA00022839"/>
    </source>
</evidence>
<proteinExistence type="predicted"/>
<keyword evidence="1" id="KW-0269">Exonuclease</keyword>
<evidence type="ECO:0000313" key="4">
    <source>
        <dbReference type="Proteomes" id="UP000811545"/>
    </source>
</evidence>